<gene>
    <name evidence="1" type="ordered locus">Dd1591_3663</name>
</gene>
<proteinExistence type="predicted"/>
<sequence>MESVTRSLLDELLTEFTARDPGFFGRVTLGLSAEALEAQLMQRVPALAVPDDRRRNAIEYVCNHFRPSATAASTGYATDRFYALLLDGIADALLAGNGQLALSASPEQDDIDTADLLNTDFVCHQTESGRIFVSRRQGTPLVLISALGIPLRVWNRLLVNETGWQLIIPELACAPLLEGGMTNAQSVHDHAVVIEAGLRSLALRRRPWILGWCNGGRIALDVVRRLGEQVAGGILLCPTLREAPDLTARTPARPAGSPYENKLHQLFSLVAANPKSAASVAMMVGKLLSPPDWLQIAAENYIDTLLGVPGVRWSQDLSVPMRTASDLLNYAHRTQLDERFAADTVYQGMSAPVYLIQGEADPVVSNEDTRWWLQQHVRRFTAFSIQGASHVPQDLQFRYLIWLLNHIRQTAEQGGNAPLPYRISLECFE</sequence>
<dbReference type="HOGENOM" id="CLU_620923_0_0_6"/>
<protein>
    <submittedName>
        <fullName evidence="1">Putative transmembrane protein</fullName>
    </submittedName>
</protein>
<dbReference type="GeneID" id="45081702"/>
<dbReference type="SUPFAM" id="SSF53474">
    <property type="entry name" value="alpha/beta-Hydrolases"/>
    <property type="match status" value="1"/>
</dbReference>
<dbReference type="KEGG" id="dze:Dd1591_3663"/>
<dbReference type="InterPro" id="IPR029058">
    <property type="entry name" value="AB_hydrolase_fold"/>
</dbReference>
<dbReference type="eggNOG" id="COG2267">
    <property type="taxonomic scope" value="Bacteria"/>
</dbReference>
<dbReference type="ESTHER" id="dicze-c6clg8">
    <property type="family name" value="6_AlphaBeta_hydrolase"/>
</dbReference>
<keyword evidence="1" id="KW-0812">Transmembrane</keyword>
<keyword evidence="1" id="KW-0472">Membrane</keyword>
<dbReference type="RefSeq" id="WP_015847986.1">
    <property type="nucleotide sequence ID" value="NC_012912.1"/>
</dbReference>
<dbReference type="Gene3D" id="3.40.50.1820">
    <property type="entry name" value="alpha/beta hydrolase"/>
    <property type="match status" value="1"/>
</dbReference>
<dbReference type="AlphaFoldDB" id="C6CLG8"/>
<name>C6CLG8_DICC1</name>
<dbReference type="Proteomes" id="UP000002735">
    <property type="component" value="Chromosome"/>
</dbReference>
<reference evidence="1 2" key="1">
    <citation type="submission" date="2009-06" db="EMBL/GenBank/DDBJ databases">
        <title>Complete sequence of Dickeya zeae Ech1591.</title>
        <authorList>
            <consortium name="US DOE Joint Genome Institute"/>
            <person name="Lucas S."/>
            <person name="Copeland A."/>
            <person name="Lapidus A."/>
            <person name="Glavina del Rio T."/>
            <person name="Tice H."/>
            <person name="Bruce D."/>
            <person name="Goodwin L."/>
            <person name="Pitluck S."/>
            <person name="Chertkov O."/>
            <person name="Brettin T."/>
            <person name="Detter J.C."/>
            <person name="Han C."/>
            <person name="Larimer F."/>
            <person name="Land M."/>
            <person name="Hauser L."/>
            <person name="Kyrpides N."/>
            <person name="Ovchinnikova G."/>
            <person name="Balakrishnan V."/>
            <person name="Glasner J."/>
            <person name="Perna N.T."/>
        </authorList>
    </citation>
    <scope>NUCLEOTIDE SEQUENCE [LARGE SCALE GENOMIC DNA]</scope>
    <source>
        <strain evidence="1 2">Ech1591</strain>
    </source>
</reference>
<organism evidence="1 2">
    <name type="scientific">Dickeya chrysanthemi (strain Ech1591)</name>
    <name type="common">Dickeya zeae (strain Ech1591)</name>
    <dbReference type="NCBI Taxonomy" id="561229"/>
    <lineage>
        <taxon>Bacteria</taxon>
        <taxon>Pseudomonadati</taxon>
        <taxon>Pseudomonadota</taxon>
        <taxon>Gammaproteobacteria</taxon>
        <taxon>Enterobacterales</taxon>
        <taxon>Pectobacteriaceae</taxon>
        <taxon>Dickeya</taxon>
    </lineage>
</organism>
<evidence type="ECO:0000313" key="1">
    <source>
        <dbReference type="EMBL" id="ACT08471.1"/>
    </source>
</evidence>
<dbReference type="EMBL" id="CP001655">
    <property type="protein sequence ID" value="ACT08471.1"/>
    <property type="molecule type" value="Genomic_DNA"/>
</dbReference>
<dbReference type="OrthoDB" id="6565923at2"/>
<accession>C6CLG8</accession>
<dbReference type="STRING" id="561229.Dd1591_3663"/>
<evidence type="ECO:0000313" key="2">
    <source>
        <dbReference type="Proteomes" id="UP000002735"/>
    </source>
</evidence>